<protein>
    <submittedName>
        <fullName evidence="2">Uncharacterized protein</fullName>
    </submittedName>
</protein>
<sequence>MATNHIAPSFTAGVALHRALTSAGAECTISADVSEPRFIDLDTPTVFWFGRRYSPRSNSSGAPWHLLENSPPTPGAELDRSATRHAAPEIHPVT</sequence>
<accession>A0ABU7LJ63</accession>
<evidence type="ECO:0000256" key="1">
    <source>
        <dbReference type="SAM" id="MobiDB-lite"/>
    </source>
</evidence>
<organism evidence="2 3">
    <name type="scientific">Rhodococcus artemisiae</name>
    <dbReference type="NCBI Taxonomy" id="714159"/>
    <lineage>
        <taxon>Bacteria</taxon>
        <taxon>Bacillati</taxon>
        <taxon>Actinomycetota</taxon>
        <taxon>Actinomycetes</taxon>
        <taxon>Mycobacteriales</taxon>
        <taxon>Nocardiaceae</taxon>
        <taxon>Rhodococcus</taxon>
    </lineage>
</organism>
<gene>
    <name evidence="2" type="ORF">Q7514_29215</name>
</gene>
<comment type="caution">
    <text evidence="2">The sequence shown here is derived from an EMBL/GenBank/DDBJ whole genome shotgun (WGS) entry which is preliminary data.</text>
</comment>
<feature type="compositionally biased region" description="Basic and acidic residues" evidence="1">
    <location>
        <begin position="77"/>
        <end position="88"/>
    </location>
</feature>
<proteinExistence type="predicted"/>
<feature type="region of interest" description="Disordered" evidence="1">
    <location>
        <begin position="56"/>
        <end position="94"/>
    </location>
</feature>
<dbReference type="Proteomes" id="UP001336020">
    <property type="component" value="Unassembled WGS sequence"/>
</dbReference>
<name>A0ABU7LJ63_9NOCA</name>
<reference evidence="2 3" key="1">
    <citation type="submission" date="2023-07" db="EMBL/GenBank/DDBJ databases">
        <authorList>
            <person name="Girao M."/>
            <person name="Carvalho M.F."/>
        </authorList>
    </citation>
    <scope>NUCLEOTIDE SEQUENCE [LARGE SCALE GENOMIC DNA]</scope>
    <source>
        <strain evidence="2 3">YIM65754</strain>
    </source>
</reference>
<dbReference type="EMBL" id="JAUTXY010000020">
    <property type="protein sequence ID" value="MEE2061610.1"/>
    <property type="molecule type" value="Genomic_DNA"/>
</dbReference>
<keyword evidence="3" id="KW-1185">Reference proteome</keyword>
<evidence type="ECO:0000313" key="2">
    <source>
        <dbReference type="EMBL" id="MEE2061610.1"/>
    </source>
</evidence>
<evidence type="ECO:0000313" key="3">
    <source>
        <dbReference type="Proteomes" id="UP001336020"/>
    </source>
</evidence>
<dbReference type="RefSeq" id="WP_330136763.1">
    <property type="nucleotide sequence ID" value="NZ_JAUTXY010000020.1"/>
</dbReference>